<dbReference type="OrthoDB" id="6475849at2759"/>
<evidence type="ECO:0000256" key="1">
    <source>
        <dbReference type="ARBA" id="ARBA00007357"/>
    </source>
</evidence>
<dbReference type="InterPro" id="IPR018497">
    <property type="entry name" value="Peptidase_M13_C"/>
</dbReference>
<evidence type="ECO:0000313" key="4">
    <source>
        <dbReference type="Proteomes" id="UP000054560"/>
    </source>
</evidence>
<dbReference type="GO" id="GO:0005886">
    <property type="term" value="C:plasma membrane"/>
    <property type="evidence" value="ECO:0007669"/>
    <property type="project" value="TreeGrafter"/>
</dbReference>
<dbReference type="GO" id="GO:0016485">
    <property type="term" value="P:protein processing"/>
    <property type="evidence" value="ECO:0007669"/>
    <property type="project" value="TreeGrafter"/>
</dbReference>
<dbReference type="Gene3D" id="3.40.390.10">
    <property type="entry name" value="Collagenase (Catalytic Domain)"/>
    <property type="match status" value="1"/>
</dbReference>
<dbReference type="PANTHER" id="PTHR11733">
    <property type="entry name" value="ZINC METALLOPROTEASE FAMILY M13 NEPRILYSIN-RELATED"/>
    <property type="match status" value="1"/>
</dbReference>
<dbReference type="PROSITE" id="PS51885">
    <property type="entry name" value="NEPRILYSIN"/>
    <property type="match status" value="1"/>
</dbReference>
<gene>
    <name evidence="3" type="ORF">SARC_13086</name>
</gene>
<name>A0A0L0FC75_9EUKA</name>
<dbReference type="AlphaFoldDB" id="A0A0L0FC75"/>
<dbReference type="Proteomes" id="UP000054560">
    <property type="component" value="Unassembled WGS sequence"/>
</dbReference>
<accession>A0A0L0FC75</accession>
<dbReference type="RefSeq" id="XP_014148267.1">
    <property type="nucleotide sequence ID" value="XM_014292792.1"/>
</dbReference>
<dbReference type="GO" id="GO:0004222">
    <property type="term" value="F:metalloendopeptidase activity"/>
    <property type="evidence" value="ECO:0007669"/>
    <property type="project" value="InterPro"/>
</dbReference>
<keyword evidence="4" id="KW-1185">Reference proteome</keyword>
<dbReference type="GeneID" id="25913590"/>
<proteinExistence type="inferred from homology"/>
<feature type="domain" description="Peptidase M13 C-terminal" evidence="2">
    <location>
        <begin position="14"/>
        <end position="86"/>
    </location>
</feature>
<dbReference type="STRING" id="667725.A0A0L0FC75"/>
<sequence>MEAALRDHPDSDQVIDSLTPAQRFFVSWGQFWRTKSRDDYLIKQLASDPHSPGNIRAFVPPSNLEEFHAAFEINETNKMYLAPEKRGNVW</sequence>
<dbReference type="InterPro" id="IPR024079">
    <property type="entry name" value="MetalloPept_cat_dom_sf"/>
</dbReference>
<dbReference type="InterPro" id="IPR000718">
    <property type="entry name" value="Peptidase_M13"/>
</dbReference>
<organism evidence="3 4">
    <name type="scientific">Sphaeroforma arctica JP610</name>
    <dbReference type="NCBI Taxonomy" id="667725"/>
    <lineage>
        <taxon>Eukaryota</taxon>
        <taxon>Ichthyosporea</taxon>
        <taxon>Ichthyophonida</taxon>
        <taxon>Sphaeroforma</taxon>
    </lineage>
</organism>
<dbReference type="EMBL" id="KQ244480">
    <property type="protein sequence ID" value="KNC74365.1"/>
    <property type="molecule type" value="Genomic_DNA"/>
</dbReference>
<reference evidence="3 4" key="1">
    <citation type="submission" date="2011-02" db="EMBL/GenBank/DDBJ databases">
        <title>The Genome Sequence of Sphaeroforma arctica JP610.</title>
        <authorList>
            <consortium name="The Broad Institute Genome Sequencing Platform"/>
            <person name="Russ C."/>
            <person name="Cuomo C."/>
            <person name="Young S.K."/>
            <person name="Zeng Q."/>
            <person name="Gargeya S."/>
            <person name="Alvarado L."/>
            <person name="Berlin A."/>
            <person name="Chapman S.B."/>
            <person name="Chen Z."/>
            <person name="Freedman E."/>
            <person name="Gellesch M."/>
            <person name="Goldberg J."/>
            <person name="Griggs A."/>
            <person name="Gujja S."/>
            <person name="Heilman E."/>
            <person name="Heiman D."/>
            <person name="Howarth C."/>
            <person name="Mehta T."/>
            <person name="Neiman D."/>
            <person name="Pearson M."/>
            <person name="Roberts A."/>
            <person name="Saif S."/>
            <person name="Shea T."/>
            <person name="Shenoy N."/>
            <person name="Sisk P."/>
            <person name="Stolte C."/>
            <person name="Sykes S."/>
            <person name="White J."/>
            <person name="Yandava C."/>
            <person name="Burger G."/>
            <person name="Gray M.W."/>
            <person name="Holland P.W.H."/>
            <person name="King N."/>
            <person name="Lang F.B.F."/>
            <person name="Roger A.J."/>
            <person name="Ruiz-Trillo I."/>
            <person name="Haas B."/>
            <person name="Nusbaum C."/>
            <person name="Birren B."/>
        </authorList>
    </citation>
    <scope>NUCLEOTIDE SEQUENCE [LARGE SCALE GENOMIC DNA]</scope>
    <source>
        <strain evidence="3 4">JP610</strain>
    </source>
</reference>
<dbReference type="SUPFAM" id="SSF55486">
    <property type="entry name" value="Metalloproteases ('zincins'), catalytic domain"/>
    <property type="match status" value="1"/>
</dbReference>
<dbReference type="Pfam" id="PF01431">
    <property type="entry name" value="Peptidase_M13"/>
    <property type="match status" value="1"/>
</dbReference>
<protein>
    <recommendedName>
        <fullName evidence="2">Peptidase M13 C-terminal domain-containing protein</fullName>
    </recommendedName>
</protein>
<comment type="similarity">
    <text evidence="1">Belongs to the peptidase M13 family.</text>
</comment>
<dbReference type="PANTHER" id="PTHR11733:SF167">
    <property type="entry name" value="FI17812P1-RELATED"/>
    <property type="match status" value="1"/>
</dbReference>
<evidence type="ECO:0000313" key="3">
    <source>
        <dbReference type="EMBL" id="KNC74365.1"/>
    </source>
</evidence>
<evidence type="ECO:0000259" key="2">
    <source>
        <dbReference type="Pfam" id="PF01431"/>
    </source>
</evidence>